<dbReference type="Proteomes" id="UP000289168">
    <property type="component" value="Segment"/>
</dbReference>
<evidence type="ECO:0000313" key="2">
    <source>
        <dbReference type="Proteomes" id="UP000289168"/>
    </source>
</evidence>
<name>A0A410TD92_9CAUD</name>
<dbReference type="EMBL" id="MK376959">
    <property type="protein sequence ID" value="QAU06980.1"/>
    <property type="molecule type" value="Genomic_DNA"/>
</dbReference>
<gene>
    <name evidence="1" type="primary">115</name>
    <name evidence="1" type="ORF">SEA_APHELION_115</name>
</gene>
<reference evidence="1 2" key="1">
    <citation type="submission" date="2019-01" db="EMBL/GenBank/DDBJ databases">
        <authorList>
            <person name="Enrique A.G."/>
            <person name="Garlena R.A."/>
            <person name="Russell D.A."/>
            <person name="Pope W.H."/>
            <person name="Jacobs-Sera D."/>
            <person name="Hatfull G.F."/>
        </authorList>
    </citation>
    <scope>NUCLEOTIDE SEQUENCE [LARGE SCALE GENOMIC DNA]</scope>
</reference>
<accession>A0A410TD92</accession>
<sequence length="107" mass="11762">MSDSPDPDAQARLERNPHAVEAIRQADRDLETGRGVPKADLAELQRTFVVMDAAKVILDSLNQMQDDNHAQIKRVFPDSNPKFVDYSVESWTAAAALGRAGMLKAAE</sequence>
<protein>
    <submittedName>
        <fullName evidence="1">Uncharacterized protein</fullName>
    </submittedName>
</protein>
<organism evidence="1 2">
    <name type="scientific">Gordonia phage Aphelion</name>
    <dbReference type="NCBI Taxonomy" id="2507860"/>
    <lineage>
        <taxon>Viruses</taxon>
        <taxon>Duplodnaviria</taxon>
        <taxon>Heunggongvirae</taxon>
        <taxon>Uroviricota</taxon>
        <taxon>Caudoviricetes</taxon>
        <taxon>Smoothievirus</taxon>
        <taxon>Smoothievirus smoothie</taxon>
    </lineage>
</organism>
<proteinExistence type="predicted"/>
<evidence type="ECO:0000313" key="1">
    <source>
        <dbReference type="EMBL" id="QAU06980.1"/>
    </source>
</evidence>